<evidence type="ECO:0000256" key="1">
    <source>
        <dbReference type="ARBA" id="ARBA00001947"/>
    </source>
</evidence>
<comment type="similarity">
    <text evidence="2">Belongs to the zinc-containing alcohol dehydrogenase family.</text>
</comment>
<proteinExistence type="inferred from homology"/>
<dbReference type="CDD" id="cd08232">
    <property type="entry name" value="idonate-5-DH"/>
    <property type="match status" value="1"/>
</dbReference>
<keyword evidence="5" id="KW-0560">Oxidoreductase</keyword>
<dbReference type="EMBL" id="JFYO01000005">
    <property type="protein sequence ID" value="EZP27735.1"/>
    <property type="molecule type" value="Genomic_DNA"/>
</dbReference>
<dbReference type="eggNOG" id="COG1063">
    <property type="taxonomic scope" value="Bacteria"/>
</dbReference>
<evidence type="ECO:0000259" key="7">
    <source>
        <dbReference type="Pfam" id="PF08240"/>
    </source>
</evidence>
<dbReference type="GO" id="GO:0016491">
    <property type="term" value="F:oxidoreductase activity"/>
    <property type="evidence" value="ECO:0007669"/>
    <property type="project" value="UniProtKB-KW"/>
</dbReference>
<dbReference type="Pfam" id="PF00107">
    <property type="entry name" value="ADH_zinc_N"/>
    <property type="match status" value="1"/>
</dbReference>
<dbReference type="InterPro" id="IPR036291">
    <property type="entry name" value="NAD(P)-bd_dom_sf"/>
</dbReference>
<evidence type="ECO:0000313" key="8">
    <source>
        <dbReference type="EMBL" id="EZP27735.1"/>
    </source>
</evidence>
<accession>A0A031FVV3</accession>
<feature type="domain" description="Alcohol dehydrogenase-like N-terminal" evidence="7">
    <location>
        <begin position="24"/>
        <end position="136"/>
    </location>
</feature>
<dbReference type="SUPFAM" id="SSF50129">
    <property type="entry name" value="GroES-like"/>
    <property type="match status" value="1"/>
</dbReference>
<dbReference type="PATRIC" id="fig|273677.3.peg.1710"/>
<dbReference type="Gene3D" id="3.90.180.10">
    <property type="entry name" value="Medium-chain alcohol dehydrogenases, catalytic domain"/>
    <property type="match status" value="1"/>
</dbReference>
<dbReference type="InterPro" id="IPR013149">
    <property type="entry name" value="ADH-like_C"/>
</dbReference>
<dbReference type="SUPFAM" id="SSF51735">
    <property type="entry name" value="NAD(P)-binding Rossmann-fold domains"/>
    <property type="match status" value="1"/>
</dbReference>
<dbReference type="InterPro" id="IPR011032">
    <property type="entry name" value="GroES-like_sf"/>
</dbReference>
<keyword evidence="3" id="KW-0479">Metal-binding</keyword>
<dbReference type="PANTHER" id="PTHR43161:SF9">
    <property type="entry name" value="SORBITOL DEHYDROGENASE"/>
    <property type="match status" value="1"/>
</dbReference>
<keyword evidence="4" id="KW-0862">Zinc</keyword>
<evidence type="ECO:0000256" key="3">
    <source>
        <dbReference type="ARBA" id="ARBA00022723"/>
    </source>
</evidence>
<dbReference type="RefSeq" id="WP_036311326.1">
    <property type="nucleotide sequence ID" value="NZ_JFYO01000005.1"/>
</dbReference>
<protein>
    <submittedName>
        <fullName evidence="8">Alcohol dehydrogenase zinc-binding domain protein</fullName>
    </submittedName>
</protein>
<dbReference type="OrthoDB" id="9797931at2"/>
<dbReference type="AlphaFoldDB" id="A0A031FVV3"/>
<evidence type="ECO:0000256" key="5">
    <source>
        <dbReference type="ARBA" id="ARBA00023002"/>
    </source>
</evidence>
<sequence>MDAVVIGGKLDLTVADHPVPVPDAGQVRVRVGYVGICGSDLHYYSEGANGAFVVTEPLIPGHELSGWVDLDPDGRFAPGTPVTVHPARFGPEGSTPVAPHLRPGGSYLGSAATTPHTQGAMSEYLVVDAGMIRTLPADLPVRRAALAEPLAVALHGASRAGSLDGARVLVCGAGPIGLLAVVAAQEAGAARVEITDLLAAPLERARTLGADAVWRVGEDEIPSDAYDVVLECSGAAPAVSSAIAAVRRRGTVVQIGMLPNQPVGIKIAPLISKEATITGAFRFLDEIDDAIEVLRRRPEIEAVITHEFRPDAAVDAFETARRSAESSKVVVAMNSAKVES</sequence>
<keyword evidence="9" id="KW-1185">Reference proteome</keyword>
<comment type="cofactor">
    <cofactor evidence="1">
        <name>Zn(2+)</name>
        <dbReference type="ChEBI" id="CHEBI:29105"/>
    </cofactor>
</comment>
<evidence type="ECO:0000313" key="9">
    <source>
        <dbReference type="Proteomes" id="UP000024001"/>
    </source>
</evidence>
<dbReference type="Pfam" id="PF08240">
    <property type="entry name" value="ADH_N"/>
    <property type="match status" value="1"/>
</dbReference>
<dbReference type="PANTHER" id="PTHR43161">
    <property type="entry name" value="SORBITOL DEHYDROGENASE"/>
    <property type="match status" value="1"/>
</dbReference>
<name>A0A031FVV3_9MICO</name>
<gene>
    <name evidence="8" type="ORF">BW34_01727</name>
</gene>
<dbReference type="InterPro" id="IPR013154">
    <property type="entry name" value="ADH-like_N"/>
</dbReference>
<dbReference type="Gene3D" id="3.40.50.720">
    <property type="entry name" value="NAD(P)-binding Rossmann-like Domain"/>
    <property type="match status" value="1"/>
</dbReference>
<evidence type="ECO:0000256" key="4">
    <source>
        <dbReference type="ARBA" id="ARBA00022833"/>
    </source>
</evidence>
<feature type="domain" description="Alcohol dehydrogenase-like C-terminal" evidence="6">
    <location>
        <begin position="175"/>
        <end position="293"/>
    </location>
</feature>
<dbReference type="GO" id="GO:0046872">
    <property type="term" value="F:metal ion binding"/>
    <property type="evidence" value="ECO:0007669"/>
    <property type="project" value="UniProtKB-KW"/>
</dbReference>
<comment type="caution">
    <text evidence="8">The sequence shown here is derived from an EMBL/GenBank/DDBJ whole genome shotgun (WGS) entry which is preliminary data.</text>
</comment>
<reference evidence="8 9" key="1">
    <citation type="submission" date="2014-03" db="EMBL/GenBank/DDBJ databases">
        <title>Draft Genome Sequences of 13 Willow Endophytes.</title>
        <authorList>
            <person name="Gan H.Y."/>
            <person name="Gan H.M."/>
            <person name="Savka M.A."/>
            <person name="Hudson A.O."/>
        </authorList>
    </citation>
    <scope>NUCLEOTIDE SEQUENCE [LARGE SCALE GENOMIC DNA]</scope>
    <source>
        <strain evidence="8 9">RIT293</strain>
    </source>
</reference>
<evidence type="ECO:0000259" key="6">
    <source>
        <dbReference type="Pfam" id="PF00107"/>
    </source>
</evidence>
<organism evidence="8 9">
    <name type="scientific">Microbacterium oleivorans</name>
    <dbReference type="NCBI Taxonomy" id="273677"/>
    <lineage>
        <taxon>Bacteria</taxon>
        <taxon>Bacillati</taxon>
        <taxon>Actinomycetota</taxon>
        <taxon>Actinomycetes</taxon>
        <taxon>Micrococcales</taxon>
        <taxon>Microbacteriaceae</taxon>
        <taxon>Microbacterium</taxon>
    </lineage>
</organism>
<dbReference type="Proteomes" id="UP000024001">
    <property type="component" value="Unassembled WGS sequence"/>
</dbReference>
<evidence type="ECO:0000256" key="2">
    <source>
        <dbReference type="ARBA" id="ARBA00008072"/>
    </source>
</evidence>